<evidence type="ECO:0000313" key="2">
    <source>
        <dbReference type="EMBL" id="KAE9631345.1"/>
    </source>
</evidence>
<dbReference type="PANTHER" id="PTHR42924">
    <property type="entry name" value="EXONUCLEASE"/>
    <property type="match status" value="1"/>
</dbReference>
<comment type="caution">
    <text evidence="2">The sequence shown here is derived from an EMBL/GenBank/DDBJ whole genome shotgun (WGS) entry which is preliminary data.</text>
</comment>
<dbReference type="EMBL" id="WSLF01000012">
    <property type="protein sequence ID" value="KAE9631345.1"/>
    <property type="molecule type" value="Genomic_DNA"/>
</dbReference>
<name>A0A7C8LSA6_9FIRM</name>
<sequence length="261" mass="30189">MKMCLHIHSEYSHDSDVPVKEIIQTAKTLGYDAISITDHNTARGSMEALQYSDEQISIIPGAEFSTQYGHILAYFIDESIEKETPKLDGKRFDFYKLIENVRKQNGILVMAHPYNGKLKDHMEVLDYLDGIERYNARLDSFFYKTKSDRFVKTLLNRKGFIYLGGPDAHSLKELSHCYTATEDFTVEPKAFKEVLQNKSVIYYKNSVNYNIAKAKFHNMKGFKPKSMLKNGVRMLFGIIEIVYNKITRCKEYETICIGKEN</sequence>
<evidence type="ECO:0000259" key="1">
    <source>
        <dbReference type="SMART" id="SM00481"/>
    </source>
</evidence>
<dbReference type="InterPro" id="IPR004013">
    <property type="entry name" value="PHP_dom"/>
</dbReference>
<dbReference type="InterPro" id="IPR016195">
    <property type="entry name" value="Pol/histidinol_Pase-like"/>
</dbReference>
<dbReference type="Proteomes" id="UP000483018">
    <property type="component" value="Unassembled WGS sequence"/>
</dbReference>
<gene>
    <name evidence="2" type="ORF">GND95_11320</name>
</gene>
<protein>
    <submittedName>
        <fullName evidence="2">PHP domain-containing protein</fullName>
    </submittedName>
</protein>
<proteinExistence type="predicted"/>
<evidence type="ECO:0000313" key="3">
    <source>
        <dbReference type="Proteomes" id="UP000483018"/>
    </source>
</evidence>
<keyword evidence="3" id="KW-1185">Reference proteome</keyword>
<dbReference type="SMART" id="SM00481">
    <property type="entry name" value="POLIIIAc"/>
    <property type="match status" value="1"/>
</dbReference>
<organism evidence="2 3">
    <name type="scientific">Defluviitalea raffinosedens</name>
    <dbReference type="NCBI Taxonomy" id="1450156"/>
    <lineage>
        <taxon>Bacteria</taxon>
        <taxon>Bacillati</taxon>
        <taxon>Bacillota</taxon>
        <taxon>Clostridia</taxon>
        <taxon>Lachnospirales</taxon>
        <taxon>Defluviitaleaceae</taxon>
        <taxon>Defluviitalea</taxon>
    </lineage>
</organism>
<dbReference type="Pfam" id="PF02811">
    <property type="entry name" value="PHP"/>
    <property type="match status" value="1"/>
</dbReference>
<dbReference type="GO" id="GO:0004534">
    <property type="term" value="F:5'-3' RNA exonuclease activity"/>
    <property type="evidence" value="ECO:0007669"/>
    <property type="project" value="TreeGrafter"/>
</dbReference>
<dbReference type="SUPFAM" id="SSF89550">
    <property type="entry name" value="PHP domain-like"/>
    <property type="match status" value="1"/>
</dbReference>
<dbReference type="RefSeq" id="WP_158741272.1">
    <property type="nucleotide sequence ID" value="NZ_JAFBEP010000002.1"/>
</dbReference>
<dbReference type="OrthoDB" id="9775360at2"/>
<reference evidence="2 3" key="1">
    <citation type="submission" date="2019-12" db="EMBL/GenBank/DDBJ databases">
        <title>Defluviitalea raffinosedens, isolated from a biogas fermenter, genome sequencing and characterization.</title>
        <authorList>
            <person name="Rettenmaier R."/>
            <person name="Schneider M."/>
            <person name="Neuhaus K."/>
            <person name="Liebl W."/>
            <person name="Zverlov V."/>
        </authorList>
    </citation>
    <scope>NUCLEOTIDE SEQUENCE [LARGE SCALE GENOMIC DNA]</scope>
    <source>
        <strain evidence="2 3">249c-K6</strain>
    </source>
</reference>
<dbReference type="InterPro" id="IPR052018">
    <property type="entry name" value="PHP_domain"/>
</dbReference>
<dbReference type="PANTHER" id="PTHR42924:SF3">
    <property type="entry name" value="POLYMERASE_HISTIDINOL PHOSPHATASE N-TERMINAL DOMAIN-CONTAINING PROTEIN"/>
    <property type="match status" value="1"/>
</dbReference>
<dbReference type="Gene3D" id="3.20.20.140">
    <property type="entry name" value="Metal-dependent hydrolases"/>
    <property type="match status" value="1"/>
</dbReference>
<dbReference type="AlphaFoldDB" id="A0A7C8LSA6"/>
<dbReference type="GO" id="GO:0035312">
    <property type="term" value="F:5'-3' DNA exonuclease activity"/>
    <property type="evidence" value="ECO:0007669"/>
    <property type="project" value="TreeGrafter"/>
</dbReference>
<dbReference type="InterPro" id="IPR003141">
    <property type="entry name" value="Pol/His_phosphatase_N"/>
</dbReference>
<feature type="domain" description="Polymerase/histidinol phosphatase N-terminal" evidence="1">
    <location>
        <begin position="3"/>
        <end position="68"/>
    </location>
</feature>
<accession>A0A7C8LSA6</accession>